<dbReference type="AlphaFoldDB" id="A0AA35XUH8"/>
<evidence type="ECO:0000256" key="1">
    <source>
        <dbReference type="ARBA" id="ARBA00007198"/>
    </source>
</evidence>
<comment type="similarity">
    <text evidence="1 2">Belongs to the ArsC family.</text>
</comment>
<evidence type="ECO:0000256" key="3">
    <source>
        <dbReference type="SAM" id="MobiDB-lite"/>
    </source>
</evidence>
<organism evidence="4 5">
    <name type="scientific">Methylococcus capsulatus</name>
    <dbReference type="NCBI Taxonomy" id="414"/>
    <lineage>
        <taxon>Bacteria</taxon>
        <taxon>Pseudomonadati</taxon>
        <taxon>Pseudomonadota</taxon>
        <taxon>Gammaproteobacteria</taxon>
        <taxon>Methylococcales</taxon>
        <taxon>Methylococcaceae</taxon>
        <taxon>Methylococcus</taxon>
    </lineage>
</organism>
<proteinExistence type="inferred from homology"/>
<reference evidence="4" key="1">
    <citation type="submission" date="2023-03" db="EMBL/GenBank/DDBJ databases">
        <authorList>
            <person name="Pearce D."/>
        </authorList>
    </citation>
    <scope>NUCLEOTIDE SEQUENCE</scope>
    <source>
        <strain evidence="4">Mc</strain>
    </source>
</reference>
<evidence type="ECO:0000313" key="4">
    <source>
        <dbReference type="EMBL" id="CAI8778545.1"/>
    </source>
</evidence>
<dbReference type="InterPro" id="IPR006503">
    <property type="entry name" value="Nase-assoc"/>
</dbReference>
<evidence type="ECO:0000256" key="2">
    <source>
        <dbReference type="PROSITE-ProRule" id="PRU01282"/>
    </source>
</evidence>
<dbReference type="PANTHER" id="PTHR30041">
    <property type="entry name" value="ARSENATE REDUCTASE"/>
    <property type="match status" value="1"/>
</dbReference>
<dbReference type="Gene3D" id="3.40.30.10">
    <property type="entry name" value="Glutaredoxin"/>
    <property type="match status" value="1"/>
</dbReference>
<dbReference type="SUPFAM" id="SSF52833">
    <property type="entry name" value="Thioredoxin-like"/>
    <property type="match status" value="1"/>
</dbReference>
<dbReference type="NCBIfam" id="TIGR01616">
    <property type="entry name" value="nitro_assoc"/>
    <property type="match status" value="1"/>
</dbReference>
<dbReference type="PROSITE" id="PS51353">
    <property type="entry name" value="ARSC"/>
    <property type="match status" value="1"/>
</dbReference>
<dbReference type="CDD" id="cd03033">
    <property type="entry name" value="ArsC_15kD"/>
    <property type="match status" value="1"/>
</dbReference>
<gene>
    <name evidence="4" type="ORF">MCNOR_1158</name>
</gene>
<dbReference type="Proteomes" id="UP001158598">
    <property type="component" value="Chromosome"/>
</dbReference>
<feature type="region of interest" description="Disordered" evidence="3">
    <location>
        <begin position="117"/>
        <end position="145"/>
    </location>
</feature>
<dbReference type="Pfam" id="PF03960">
    <property type="entry name" value="ArsC"/>
    <property type="match status" value="1"/>
</dbReference>
<protein>
    <submittedName>
        <fullName evidence="4">Nitrogenase-associated protein</fullName>
    </submittedName>
</protein>
<accession>A0AA35XUH8</accession>
<dbReference type="RefSeq" id="WP_282213619.1">
    <property type="nucleotide sequence ID" value="NZ_OX458332.1"/>
</dbReference>
<evidence type="ECO:0000313" key="5">
    <source>
        <dbReference type="Proteomes" id="UP001158598"/>
    </source>
</evidence>
<dbReference type="EMBL" id="OX458332">
    <property type="protein sequence ID" value="CAI8778545.1"/>
    <property type="molecule type" value="Genomic_DNA"/>
</dbReference>
<dbReference type="InterPro" id="IPR036249">
    <property type="entry name" value="Thioredoxin-like_sf"/>
</dbReference>
<sequence>MARVHFYEKPGCANNARQKQMLREAGHELIVHDLLATPWRAGELRLFFGDRPVAEWFNRAAPRVKAGEIVPESLDAEEAIASMLADPLLIRRPLIRVGERREVGFHPETIRTWIGLGSSRQTADADPESCRRPHPCPAREDSIGR</sequence>
<dbReference type="PANTHER" id="PTHR30041:SF8">
    <property type="entry name" value="PROTEIN YFFB"/>
    <property type="match status" value="1"/>
</dbReference>
<dbReference type="InterPro" id="IPR006660">
    <property type="entry name" value="Arsenate_reductase-like"/>
</dbReference>
<name>A0AA35XUH8_METCP</name>